<comment type="caution">
    <text evidence="2">The sequence shown here is derived from an EMBL/GenBank/DDBJ whole genome shotgun (WGS) entry which is preliminary data.</text>
</comment>
<dbReference type="Proteomes" id="UP000249363">
    <property type="component" value="Unassembled WGS sequence"/>
</dbReference>
<dbReference type="GeneID" id="63789272"/>
<protein>
    <submittedName>
        <fullName evidence="2">Uncharacterized protein</fullName>
    </submittedName>
</protein>
<feature type="transmembrane region" description="Helical" evidence="1">
    <location>
        <begin position="123"/>
        <end position="148"/>
    </location>
</feature>
<evidence type="ECO:0000256" key="1">
    <source>
        <dbReference type="SAM" id="Phobius"/>
    </source>
</evidence>
<gene>
    <name evidence="2" type="ORF">BHQ10_000055</name>
</gene>
<name>A0A364KKH6_TALAM</name>
<keyword evidence="3" id="KW-1185">Reference proteome</keyword>
<proteinExistence type="predicted"/>
<organism evidence="2 3">
    <name type="scientific">Talaromyces amestolkiae</name>
    <dbReference type="NCBI Taxonomy" id="1196081"/>
    <lineage>
        <taxon>Eukaryota</taxon>
        <taxon>Fungi</taxon>
        <taxon>Dikarya</taxon>
        <taxon>Ascomycota</taxon>
        <taxon>Pezizomycotina</taxon>
        <taxon>Eurotiomycetes</taxon>
        <taxon>Eurotiomycetidae</taxon>
        <taxon>Eurotiales</taxon>
        <taxon>Trichocomaceae</taxon>
        <taxon>Talaromyces</taxon>
        <taxon>Talaromyces sect. Talaromyces</taxon>
    </lineage>
</organism>
<keyword evidence="1" id="KW-1133">Transmembrane helix</keyword>
<reference evidence="2 3" key="1">
    <citation type="journal article" date="2017" name="Biotechnol. Biofuels">
        <title>Differential beta-glucosidase expression as a function of carbon source availability in Talaromyces amestolkiae: a genomic and proteomic approach.</title>
        <authorList>
            <person name="de Eugenio L.I."/>
            <person name="Mendez-Liter J.A."/>
            <person name="Nieto-Dominguez M."/>
            <person name="Alonso L."/>
            <person name="Gil-Munoz J."/>
            <person name="Barriuso J."/>
            <person name="Prieto A."/>
            <person name="Martinez M.J."/>
        </authorList>
    </citation>
    <scope>NUCLEOTIDE SEQUENCE [LARGE SCALE GENOMIC DNA]</scope>
    <source>
        <strain evidence="2 3">CIB</strain>
    </source>
</reference>
<dbReference type="AlphaFoldDB" id="A0A364KKH6"/>
<dbReference type="OrthoDB" id="5337208at2759"/>
<dbReference type="STRING" id="1196081.A0A364KKH6"/>
<keyword evidence="1" id="KW-0472">Membrane</keyword>
<feature type="transmembrane region" description="Helical" evidence="1">
    <location>
        <begin position="44"/>
        <end position="67"/>
    </location>
</feature>
<keyword evidence="1" id="KW-0812">Transmembrane</keyword>
<evidence type="ECO:0000313" key="2">
    <source>
        <dbReference type="EMBL" id="RAO64043.1"/>
    </source>
</evidence>
<dbReference type="RefSeq" id="XP_040728560.1">
    <property type="nucleotide sequence ID" value="XM_040877982.1"/>
</dbReference>
<evidence type="ECO:0000313" key="3">
    <source>
        <dbReference type="Proteomes" id="UP000249363"/>
    </source>
</evidence>
<feature type="transmembrane region" description="Helical" evidence="1">
    <location>
        <begin position="490"/>
        <end position="507"/>
    </location>
</feature>
<sequence length="538" mass="59017">MVYPAEAQPRYTYLLWHIFNYPTAAGHEAAFAVTKNWGDSINSLYSVLLEVILVQAFHLLILAFVYVGNRSSSDSIHLATKVFYEDEPAAVLLRVLSRFTGGRVSQNPTSPSNRAIKRYEQTLLLVVIGVTVLFVPKIVPAFAIHGLLIGTSAPVDPLQVYVPESPWFTTGNVGLQIPLEALAQPRYLRAVGQADTASIDLQNKVTVTAPVTLQNLGKGEQILEIGYNYSLTAQDLGLQNFHGLQLNVQGSCHTEYGWLNNTESEGTSTDVYNIFGDDSINWKASPYYGYVPIAFSDFPKASGTFRINNTYAIMISSMQCDSFTIGTDPWYLTNTTGTPYNGDTVYNVLRGRPGLSCWQSDEWTYKDQSSSTWNLSSISGLNFPQSLRNVFYNLIGPPSIFSTATALGSIALASSTTAQLYTIDAASSSIYNDMQRLVLTTYISTANLLVDTTLYNKTNTYGLNSIVSSGDLDQVAQFVVSDQNITTVSLAYAIGIPIGTVLIYLIVKLLKIYVQPRAFDGVSRTPEAVVRINEAEKA</sequence>
<accession>A0A364KKH6</accession>
<dbReference type="EMBL" id="MIKG01000001">
    <property type="protein sequence ID" value="RAO64043.1"/>
    <property type="molecule type" value="Genomic_DNA"/>
</dbReference>